<protein>
    <submittedName>
        <fullName evidence="2">Putative secreted protein</fullName>
    </submittedName>
</protein>
<proteinExistence type="predicted"/>
<dbReference type="EMBL" id="GIFC01003642">
    <property type="protein sequence ID" value="MXU85725.1"/>
    <property type="molecule type" value="Transcribed_RNA"/>
</dbReference>
<accession>A0A6B0UAU9</accession>
<feature type="chain" id="PRO_5025550889" evidence="1">
    <location>
        <begin position="27"/>
        <end position="87"/>
    </location>
</feature>
<organism evidence="2">
    <name type="scientific">Ixodes ricinus</name>
    <name type="common">Common tick</name>
    <name type="synonym">Acarus ricinus</name>
    <dbReference type="NCBI Taxonomy" id="34613"/>
    <lineage>
        <taxon>Eukaryota</taxon>
        <taxon>Metazoa</taxon>
        <taxon>Ecdysozoa</taxon>
        <taxon>Arthropoda</taxon>
        <taxon>Chelicerata</taxon>
        <taxon>Arachnida</taxon>
        <taxon>Acari</taxon>
        <taxon>Parasitiformes</taxon>
        <taxon>Ixodida</taxon>
        <taxon>Ixodoidea</taxon>
        <taxon>Ixodidae</taxon>
        <taxon>Ixodinae</taxon>
        <taxon>Ixodes</taxon>
    </lineage>
</organism>
<sequence>MAIVCQSGTSLASITFLLTQLRILLSSPTAVANCKFHQYNSCSYSYLLKQYYSKLPSSLIQQLSLHLHLETILVMLPDTTGGNNERK</sequence>
<name>A0A6B0UAU9_IXORI</name>
<reference evidence="2" key="1">
    <citation type="submission" date="2019-12" db="EMBL/GenBank/DDBJ databases">
        <title>An insight into the sialome of adult female Ixodes ricinus ticks feeding for 6 days.</title>
        <authorList>
            <person name="Perner J."/>
            <person name="Ribeiro J.M.C."/>
        </authorList>
    </citation>
    <scope>NUCLEOTIDE SEQUENCE</scope>
    <source>
        <strain evidence="2">Semi-engorged</strain>
        <tissue evidence="2">Salivary glands</tissue>
    </source>
</reference>
<evidence type="ECO:0000313" key="2">
    <source>
        <dbReference type="EMBL" id="MXU85725.1"/>
    </source>
</evidence>
<keyword evidence="1" id="KW-0732">Signal</keyword>
<evidence type="ECO:0000256" key="1">
    <source>
        <dbReference type="SAM" id="SignalP"/>
    </source>
</evidence>
<feature type="signal peptide" evidence="1">
    <location>
        <begin position="1"/>
        <end position="26"/>
    </location>
</feature>
<dbReference type="AlphaFoldDB" id="A0A6B0UAU9"/>